<dbReference type="InterPro" id="IPR050320">
    <property type="entry name" value="N5-glutamine_MTase"/>
</dbReference>
<evidence type="ECO:0000259" key="7">
    <source>
        <dbReference type="Pfam" id="PF17827"/>
    </source>
</evidence>
<comment type="caution">
    <text evidence="8">The sequence shown here is derived from an EMBL/GenBank/DDBJ whole genome shotgun (WGS) entry which is preliminary data.</text>
</comment>
<reference evidence="8 9" key="1">
    <citation type="submission" date="2019-04" db="EMBL/GenBank/DDBJ databases">
        <title>Sphingobacterium olei sp. nov., isolated from oil-contaminated soil.</title>
        <authorList>
            <person name="Liu B."/>
        </authorList>
    </citation>
    <scope>NUCLEOTIDE SEQUENCE [LARGE SCALE GENOMIC DNA]</scope>
    <source>
        <strain evidence="8 9">HAL-9</strain>
    </source>
</reference>
<evidence type="ECO:0000313" key="9">
    <source>
        <dbReference type="Proteomes" id="UP000306808"/>
    </source>
</evidence>
<keyword evidence="2 5" id="KW-0808">Transferase</keyword>
<feature type="binding site" evidence="5">
    <location>
        <begin position="191"/>
        <end position="194"/>
    </location>
    <ligand>
        <name>substrate</name>
    </ligand>
</feature>
<dbReference type="GO" id="GO:0003676">
    <property type="term" value="F:nucleic acid binding"/>
    <property type="evidence" value="ECO:0007669"/>
    <property type="project" value="InterPro"/>
</dbReference>
<name>A0A4U0NCM2_9SPHI</name>
<gene>
    <name evidence="5 8" type="primary">prmC</name>
    <name evidence="8" type="ORF">FAZ15_19590</name>
</gene>
<keyword evidence="9" id="KW-1185">Reference proteome</keyword>
<evidence type="ECO:0000256" key="2">
    <source>
        <dbReference type="ARBA" id="ARBA00022679"/>
    </source>
</evidence>
<feature type="binding site" evidence="5">
    <location>
        <position position="191"/>
    </location>
    <ligand>
        <name>S-adenosyl-L-methionine</name>
        <dbReference type="ChEBI" id="CHEBI:59789"/>
    </ligand>
</feature>
<organism evidence="8 9">
    <name type="scientific">Sphingobacterium olei</name>
    <dbReference type="NCBI Taxonomy" id="2571155"/>
    <lineage>
        <taxon>Bacteria</taxon>
        <taxon>Pseudomonadati</taxon>
        <taxon>Bacteroidota</taxon>
        <taxon>Sphingobacteriia</taxon>
        <taxon>Sphingobacteriales</taxon>
        <taxon>Sphingobacteriaceae</taxon>
        <taxon>Sphingobacterium</taxon>
    </lineage>
</organism>
<dbReference type="NCBIfam" id="TIGR00536">
    <property type="entry name" value="hemK_fam"/>
    <property type="match status" value="1"/>
</dbReference>
<dbReference type="InterPro" id="IPR029063">
    <property type="entry name" value="SAM-dependent_MTases_sf"/>
</dbReference>
<comment type="catalytic activity">
    <reaction evidence="4 5">
        <text>L-glutaminyl-[peptide chain release factor] + S-adenosyl-L-methionine = N(5)-methyl-L-glutaminyl-[peptide chain release factor] + S-adenosyl-L-homocysteine + H(+)</text>
        <dbReference type="Rhea" id="RHEA:42896"/>
        <dbReference type="Rhea" id="RHEA-COMP:10271"/>
        <dbReference type="Rhea" id="RHEA-COMP:10272"/>
        <dbReference type="ChEBI" id="CHEBI:15378"/>
        <dbReference type="ChEBI" id="CHEBI:30011"/>
        <dbReference type="ChEBI" id="CHEBI:57856"/>
        <dbReference type="ChEBI" id="CHEBI:59789"/>
        <dbReference type="ChEBI" id="CHEBI:61891"/>
        <dbReference type="EC" id="2.1.1.297"/>
    </reaction>
</comment>
<dbReference type="SUPFAM" id="SSF53335">
    <property type="entry name" value="S-adenosyl-L-methionine-dependent methyltransferases"/>
    <property type="match status" value="1"/>
</dbReference>
<feature type="binding site" evidence="5">
    <location>
        <position position="145"/>
    </location>
    <ligand>
        <name>S-adenosyl-L-methionine</name>
        <dbReference type="ChEBI" id="CHEBI:59789"/>
    </ligand>
</feature>
<accession>A0A4U0NCM2</accession>
<keyword evidence="1 5" id="KW-0489">Methyltransferase</keyword>
<dbReference type="PROSITE" id="PS00092">
    <property type="entry name" value="N6_MTASE"/>
    <property type="match status" value="1"/>
</dbReference>
<evidence type="ECO:0000313" key="8">
    <source>
        <dbReference type="EMBL" id="TJZ51755.1"/>
    </source>
</evidence>
<dbReference type="HAMAP" id="MF_02126">
    <property type="entry name" value="RF_methyltr_PrmC"/>
    <property type="match status" value="1"/>
</dbReference>
<dbReference type="AlphaFoldDB" id="A0A4U0NCM2"/>
<dbReference type="EMBL" id="SUME01000010">
    <property type="protein sequence ID" value="TJZ51755.1"/>
    <property type="molecule type" value="Genomic_DNA"/>
</dbReference>
<feature type="binding site" evidence="5">
    <location>
        <begin position="122"/>
        <end position="126"/>
    </location>
    <ligand>
        <name>S-adenosyl-L-methionine</name>
        <dbReference type="ChEBI" id="CHEBI:59789"/>
    </ligand>
</feature>
<comment type="caution">
    <text evidence="5">Lacks conserved residue(s) required for the propagation of feature annotation.</text>
</comment>
<evidence type="ECO:0000256" key="1">
    <source>
        <dbReference type="ARBA" id="ARBA00022603"/>
    </source>
</evidence>
<sequence>MNTWRDIEQVFLDELANLYDPAEIKAIFHIAIEHITQLKKTNYLLEKSSAITSDQQHQLLEMLHQLKYGKPIQHLTGSTHFYGLDFNVNEHTLIPRPETEELVDLILKSHGTQRNLRLIDIGTGTGCIPVSIAKHIQDAKIWAIDISSEALGIAKQNAEKQKVDIQFVHADILEWEYLFTNGERFDIIVSNPPYITSAEKEEMHQNVLAFEPHLALFVESSAPLIFYDYISDFALAHLEETGMLYFEINQYLSHETASLLHKKGFTQVTILKDINGVDRMISAKKATTSY</sequence>
<dbReference type="InterPro" id="IPR004556">
    <property type="entry name" value="HemK-like"/>
</dbReference>
<dbReference type="EC" id="2.1.1.297" evidence="5"/>
<dbReference type="PANTHER" id="PTHR18895">
    <property type="entry name" value="HEMK METHYLTRANSFERASE"/>
    <property type="match status" value="1"/>
</dbReference>
<dbReference type="Gene3D" id="1.10.8.10">
    <property type="entry name" value="DNA helicase RuvA subunit, C-terminal domain"/>
    <property type="match status" value="1"/>
</dbReference>
<evidence type="ECO:0000256" key="4">
    <source>
        <dbReference type="ARBA" id="ARBA00048391"/>
    </source>
</evidence>
<dbReference type="Pfam" id="PF17827">
    <property type="entry name" value="PrmC_N"/>
    <property type="match status" value="1"/>
</dbReference>
<dbReference type="Pfam" id="PF05175">
    <property type="entry name" value="MTS"/>
    <property type="match status" value="1"/>
</dbReference>
<dbReference type="InterPro" id="IPR019874">
    <property type="entry name" value="RF_methyltr_PrmC"/>
</dbReference>
<dbReference type="InterPro" id="IPR040758">
    <property type="entry name" value="PrmC_N"/>
</dbReference>
<dbReference type="InterPro" id="IPR002052">
    <property type="entry name" value="DNA_methylase_N6_adenine_CS"/>
</dbReference>
<protein>
    <recommendedName>
        <fullName evidence="5">Release factor glutamine methyltransferase</fullName>
        <shortName evidence="5">RF MTase</shortName>
        <ecNumber evidence="5">2.1.1.297</ecNumber>
    </recommendedName>
    <alternativeName>
        <fullName evidence="5">N5-glutamine methyltransferase PrmC</fullName>
    </alternativeName>
    <alternativeName>
        <fullName evidence="5">Protein-(glutamine-N5) MTase PrmC</fullName>
    </alternativeName>
    <alternativeName>
        <fullName evidence="5">Protein-glutamine N-methyltransferase PrmC</fullName>
    </alternativeName>
</protein>
<proteinExistence type="inferred from homology"/>
<dbReference type="InterPro" id="IPR007848">
    <property type="entry name" value="Small_mtfrase_dom"/>
</dbReference>
<dbReference type="RefSeq" id="WP_136903065.1">
    <property type="nucleotide sequence ID" value="NZ_SUME01000010.1"/>
</dbReference>
<dbReference type="CDD" id="cd02440">
    <property type="entry name" value="AdoMet_MTases"/>
    <property type="match status" value="1"/>
</dbReference>
<dbReference type="Gene3D" id="3.40.50.150">
    <property type="entry name" value="Vaccinia Virus protein VP39"/>
    <property type="match status" value="1"/>
</dbReference>
<keyword evidence="3 5" id="KW-0949">S-adenosyl-L-methionine</keyword>
<dbReference type="PANTHER" id="PTHR18895:SF74">
    <property type="entry name" value="MTRF1L RELEASE FACTOR GLUTAMINE METHYLTRANSFERASE"/>
    <property type="match status" value="1"/>
</dbReference>
<dbReference type="OrthoDB" id="9800643at2"/>
<evidence type="ECO:0000259" key="6">
    <source>
        <dbReference type="Pfam" id="PF05175"/>
    </source>
</evidence>
<feature type="domain" description="Release factor glutamine methyltransferase N-terminal" evidence="7">
    <location>
        <begin position="30"/>
        <end position="77"/>
    </location>
</feature>
<comment type="similarity">
    <text evidence="5">Belongs to the protein N5-glutamine methyltransferase family. PrmC subfamily.</text>
</comment>
<dbReference type="GO" id="GO:0102559">
    <property type="term" value="F:peptide chain release factor N(5)-glutamine methyltransferase activity"/>
    <property type="evidence" value="ECO:0007669"/>
    <property type="project" value="UniProtKB-EC"/>
</dbReference>
<dbReference type="NCBIfam" id="TIGR03534">
    <property type="entry name" value="RF_mod_PrmC"/>
    <property type="match status" value="1"/>
</dbReference>
<evidence type="ECO:0000256" key="3">
    <source>
        <dbReference type="ARBA" id="ARBA00022691"/>
    </source>
</evidence>
<dbReference type="Proteomes" id="UP000306808">
    <property type="component" value="Unassembled WGS sequence"/>
</dbReference>
<feature type="domain" description="Methyltransferase small" evidence="6">
    <location>
        <begin position="112"/>
        <end position="202"/>
    </location>
</feature>
<evidence type="ECO:0000256" key="5">
    <source>
        <dbReference type="HAMAP-Rule" id="MF_02126"/>
    </source>
</evidence>
<comment type="function">
    <text evidence="5">Methylates the class 1 translation termination release factors RF1/PrfA and RF2/PrfB on the glutamine residue of the universally conserved GGQ motif.</text>
</comment>
<dbReference type="GO" id="GO:0032259">
    <property type="term" value="P:methylation"/>
    <property type="evidence" value="ECO:0007669"/>
    <property type="project" value="UniProtKB-KW"/>
</dbReference>